<accession>A0A6L8UUE2</accession>
<dbReference type="Pfam" id="PF01987">
    <property type="entry name" value="AIM24"/>
    <property type="match status" value="1"/>
</dbReference>
<sequence>MDVNFEHASSHAKMATLRIEQDESIHVLHPNQIVAFQGRSEQREDSLMKLPSMYRKRRLIQSRVRGPAQLMLGLPEGYSMSVVPIGVDDDLLYEFRHVLFYTDGVSFTSHLQNVKNTLITQDLVKMQFKGPGTLGLLTAGPLYQMALDPKQPLYVDINCLIAYPRSAVLRLSVYGNTLASQHMNYHWEMTGHGHVLLQPCKPDRKLDEHMKNDSFLRRIAREVLPFGGIFIK</sequence>
<name>A0A6L8UUE2_9BACL</name>
<evidence type="ECO:0000313" key="1">
    <source>
        <dbReference type="EMBL" id="MZQ80730.1"/>
    </source>
</evidence>
<dbReference type="InterPro" id="IPR036983">
    <property type="entry name" value="AIM24_sf"/>
</dbReference>
<evidence type="ECO:0008006" key="3">
    <source>
        <dbReference type="Google" id="ProtNLM"/>
    </source>
</evidence>
<dbReference type="RefSeq" id="WP_161404918.1">
    <property type="nucleotide sequence ID" value="NZ_WTUZ01000004.1"/>
</dbReference>
<dbReference type="SUPFAM" id="SSF51219">
    <property type="entry name" value="TRAP-like"/>
    <property type="match status" value="1"/>
</dbReference>
<reference evidence="1 2" key="1">
    <citation type="submission" date="2019-12" db="EMBL/GenBank/DDBJ databases">
        <title>Paenibacillus sp. nov. sp. isolated from soil.</title>
        <authorList>
            <person name="Kim J."/>
            <person name="Jeong S.E."/>
            <person name="Jung H.S."/>
            <person name="Jeon C.O."/>
        </authorList>
    </citation>
    <scope>NUCLEOTIDE SEQUENCE [LARGE SCALE GENOMIC DNA]</scope>
    <source>
        <strain evidence="1 2">5J-6</strain>
    </source>
</reference>
<organism evidence="1 2">
    <name type="scientific">Paenibacillus silvestris</name>
    <dbReference type="NCBI Taxonomy" id="2606219"/>
    <lineage>
        <taxon>Bacteria</taxon>
        <taxon>Bacillati</taxon>
        <taxon>Bacillota</taxon>
        <taxon>Bacilli</taxon>
        <taxon>Bacillales</taxon>
        <taxon>Paenibacillaceae</taxon>
        <taxon>Paenibacillus</taxon>
    </lineage>
</organism>
<protein>
    <recommendedName>
        <fullName evidence="3">AIM24 family protein</fullName>
    </recommendedName>
</protein>
<dbReference type="Proteomes" id="UP000481087">
    <property type="component" value="Unassembled WGS sequence"/>
</dbReference>
<proteinExistence type="predicted"/>
<dbReference type="InterPro" id="IPR002838">
    <property type="entry name" value="AIM24"/>
</dbReference>
<dbReference type="AlphaFoldDB" id="A0A6L8UUE2"/>
<gene>
    <name evidence="1" type="ORF">GQF01_01050</name>
</gene>
<keyword evidence="2" id="KW-1185">Reference proteome</keyword>
<evidence type="ECO:0000313" key="2">
    <source>
        <dbReference type="Proteomes" id="UP000481087"/>
    </source>
</evidence>
<dbReference type="InterPro" id="IPR016031">
    <property type="entry name" value="Trp_RNA-bd_attenuator-like_dom"/>
</dbReference>
<dbReference type="EMBL" id="WTUZ01000004">
    <property type="protein sequence ID" value="MZQ80730.1"/>
    <property type="molecule type" value="Genomic_DNA"/>
</dbReference>
<dbReference type="Gene3D" id="3.60.160.10">
    <property type="entry name" value="Mitochondrial biogenesis AIM24"/>
    <property type="match status" value="1"/>
</dbReference>
<comment type="caution">
    <text evidence="1">The sequence shown here is derived from an EMBL/GenBank/DDBJ whole genome shotgun (WGS) entry which is preliminary data.</text>
</comment>